<dbReference type="PROSITE" id="PS51832">
    <property type="entry name" value="HD_GYP"/>
    <property type="match status" value="1"/>
</dbReference>
<feature type="transmembrane region" description="Helical" evidence="1">
    <location>
        <begin position="49"/>
        <end position="66"/>
    </location>
</feature>
<reference evidence="4" key="1">
    <citation type="journal article" date="2017" name="Appl. Environ. Microbiol.">
        <title>Genomic analysis of Calderihabitans maritimus KKC1, a thermophilic hydrogenogenic carboxydotrophic bacterium isolated from marine sediment.</title>
        <authorList>
            <person name="Omae K."/>
            <person name="Yoneda Y."/>
            <person name="Fukuyama Y."/>
            <person name="Yoshida T."/>
            <person name="Sako Y."/>
        </authorList>
    </citation>
    <scope>NUCLEOTIDE SEQUENCE [LARGE SCALE GENOMIC DNA]</scope>
    <source>
        <strain evidence="4">KKC1</strain>
    </source>
</reference>
<accession>A0A1Z5HS99</accession>
<dbReference type="SUPFAM" id="SSF109604">
    <property type="entry name" value="HD-domain/PDEase-like"/>
    <property type="match status" value="1"/>
</dbReference>
<dbReference type="EMBL" id="BDGJ01000073">
    <property type="protein sequence ID" value="GAW92394.1"/>
    <property type="molecule type" value="Genomic_DNA"/>
</dbReference>
<feature type="domain" description="HD-GYP" evidence="2">
    <location>
        <begin position="155"/>
        <end position="350"/>
    </location>
</feature>
<dbReference type="OrthoDB" id="10822at2"/>
<dbReference type="AlphaFoldDB" id="A0A1Z5HS99"/>
<organism evidence="3 4">
    <name type="scientific">Calderihabitans maritimus</name>
    <dbReference type="NCBI Taxonomy" id="1246530"/>
    <lineage>
        <taxon>Bacteria</taxon>
        <taxon>Bacillati</taxon>
        <taxon>Bacillota</taxon>
        <taxon>Clostridia</taxon>
        <taxon>Neomoorellales</taxon>
        <taxon>Calderihabitantaceae</taxon>
        <taxon>Calderihabitans</taxon>
    </lineage>
</organism>
<gene>
    <name evidence="3" type="ORF">KKC1_15480</name>
</gene>
<dbReference type="Gene3D" id="1.10.3210.10">
    <property type="entry name" value="Hypothetical protein af1432"/>
    <property type="match status" value="1"/>
</dbReference>
<keyword evidence="1" id="KW-0472">Membrane</keyword>
<dbReference type="SMART" id="SM00471">
    <property type="entry name" value="HDc"/>
    <property type="match status" value="1"/>
</dbReference>
<keyword evidence="1" id="KW-0812">Transmembrane</keyword>
<evidence type="ECO:0000313" key="3">
    <source>
        <dbReference type="EMBL" id="GAW92394.1"/>
    </source>
</evidence>
<dbReference type="PANTHER" id="PTHR43155">
    <property type="entry name" value="CYCLIC DI-GMP PHOSPHODIESTERASE PA4108-RELATED"/>
    <property type="match status" value="1"/>
</dbReference>
<sequence length="358" mass="40012">MPEDGNNCSFWDLALFSYIKRCKYSPWIIAISFVGITLIVLLTEGTVQEVVFILYGAPIIYTVLVYDMRRGSLVAVLAAIAVTLGRAPHIAEEIAMGKWDHVIIKGIFIPTFYILFCLGIGKLILNERQLREEYRLLSEELSASAEELAEAYETTTSLFTSTIQALAAAIDAKDPYTRGHSERVTKYALDIARALRLPEEEVQRIFYASILHDIGKIGVSGNVLRKPGKLTQKEYEEVCRHPYVGANIISSIQPLKEVLPLIYHHHECFDGSGYPEGKAGEEIPLGARIIAVADAYDAMTSDRPYRRAFPKEKAIEELKKNSGKQFDPEIVKAFLKVLENSDDQPPVVSTWKVISSDA</sequence>
<dbReference type="Pfam" id="PF13487">
    <property type="entry name" value="HD_5"/>
    <property type="match status" value="1"/>
</dbReference>
<evidence type="ECO:0000313" key="4">
    <source>
        <dbReference type="Proteomes" id="UP000197032"/>
    </source>
</evidence>
<name>A0A1Z5HS99_9FIRM</name>
<protein>
    <submittedName>
        <fullName evidence="3">Metal dependent phosphohydrolase</fullName>
    </submittedName>
</protein>
<feature type="transmembrane region" description="Helical" evidence="1">
    <location>
        <begin position="103"/>
        <end position="125"/>
    </location>
</feature>
<comment type="caution">
    <text evidence="3">The sequence shown here is derived from an EMBL/GenBank/DDBJ whole genome shotgun (WGS) entry which is preliminary data.</text>
</comment>
<dbReference type="CDD" id="cd00077">
    <property type="entry name" value="HDc"/>
    <property type="match status" value="1"/>
</dbReference>
<feature type="transmembrane region" description="Helical" evidence="1">
    <location>
        <begin position="73"/>
        <end position="91"/>
    </location>
</feature>
<feature type="transmembrane region" description="Helical" evidence="1">
    <location>
        <begin position="24"/>
        <end position="43"/>
    </location>
</feature>
<dbReference type="InterPro" id="IPR003607">
    <property type="entry name" value="HD/PDEase_dom"/>
</dbReference>
<dbReference type="Proteomes" id="UP000197032">
    <property type="component" value="Unassembled WGS sequence"/>
</dbReference>
<dbReference type="RefSeq" id="WP_088553756.1">
    <property type="nucleotide sequence ID" value="NZ_BDGJ01000073.1"/>
</dbReference>
<dbReference type="GO" id="GO:0016787">
    <property type="term" value="F:hydrolase activity"/>
    <property type="evidence" value="ECO:0007669"/>
    <property type="project" value="UniProtKB-KW"/>
</dbReference>
<evidence type="ECO:0000259" key="2">
    <source>
        <dbReference type="PROSITE" id="PS51832"/>
    </source>
</evidence>
<evidence type="ECO:0000256" key="1">
    <source>
        <dbReference type="SAM" id="Phobius"/>
    </source>
</evidence>
<dbReference type="InterPro" id="IPR037522">
    <property type="entry name" value="HD_GYP_dom"/>
</dbReference>
<proteinExistence type="predicted"/>
<dbReference type="PANTHER" id="PTHR43155:SF2">
    <property type="entry name" value="CYCLIC DI-GMP PHOSPHODIESTERASE PA4108"/>
    <property type="match status" value="1"/>
</dbReference>
<keyword evidence="3" id="KW-0378">Hydrolase</keyword>
<keyword evidence="1" id="KW-1133">Transmembrane helix</keyword>
<keyword evidence="4" id="KW-1185">Reference proteome</keyword>